<dbReference type="AlphaFoldDB" id="A0A5N5QU62"/>
<organism evidence="2 3">
    <name type="scientific">Ceratobasidium theobromae</name>
    <dbReference type="NCBI Taxonomy" id="1582974"/>
    <lineage>
        <taxon>Eukaryota</taxon>
        <taxon>Fungi</taxon>
        <taxon>Dikarya</taxon>
        <taxon>Basidiomycota</taxon>
        <taxon>Agaricomycotina</taxon>
        <taxon>Agaricomycetes</taxon>
        <taxon>Cantharellales</taxon>
        <taxon>Ceratobasidiaceae</taxon>
        <taxon>Ceratobasidium</taxon>
    </lineage>
</organism>
<proteinExistence type="predicted"/>
<gene>
    <name evidence="2" type="ORF">CTheo_1853</name>
</gene>
<feature type="region of interest" description="Disordered" evidence="1">
    <location>
        <begin position="108"/>
        <end position="145"/>
    </location>
</feature>
<sequence>MTARTLSPRDLPKPNAPGYATSSRATPNLHACICLSHQVSVDAKADTSPNDIDDAPRATYLTSGCPYTHITSPARHPLPQLPWLQTTLQSNLNGCVGPCMWETTNACPSQSPSRQCDTSGLPNTPQLSIADSQTRPRPRSVATPTTTTLQVDLPIPFDRAYMICTIQVSDPTTKETGAGAGPNFHGGKDAKRALKSGAGVVESRPGILEEANIAPLSNEEPEFGEWLQLECAR</sequence>
<comment type="caution">
    <text evidence="2">The sequence shown here is derived from an EMBL/GenBank/DDBJ whole genome shotgun (WGS) entry which is preliminary data.</text>
</comment>
<accession>A0A5N5QU62</accession>
<keyword evidence="3" id="KW-1185">Reference proteome</keyword>
<dbReference type="EMBL" id="SSOP01000017">
    <property type="protein sequence ID" value="KAB5594706.1"/>
    <property type="molecule type" value="Genomic_DNA"/>
</dbReference>
<evidence type="ECO:0000256" key="1">
    <source>
        <dbReference type="SAM" id="MobiDB-lite"/>
    </source>
</evidence>
<reference evidence="2 3" key="1">
    <citation type="journal article" date="2019" name="Fungal Biol. Biotechnol.">
        <title>Draft genome sequence of fastidious pathogen Ceratobasidium theobromae, which causes vascular-streak dieback in Theobroma cacao.</title>
        <authorList>
            <person name="Ali S.S."/>
            <person name="Asman A."/>
            <person name="Shao J."/>
            <person name="Firmansyah A.P."/>
            <person name="Susilo A.W."/>
            <person name="Rosmana A."/>
            <person name="McMahon P."/>
            <person name="Junaid M."/>
            <person name="Guest D."/>
            <person name="Kheng T.Y."/>
            <person name="Meinhardt L.W."/>
            <person name="Bailey B.A."/>
        </authorList>
    </citation>
    <scope>NUCLEOTIDE SEQUENCE [LARGE SCALE GENOMIC DNA]</scope>
    <source>
        <strain evidence="2 3">CT2</strain>
    </source>
</reference>
<protein>
    <submittedName>
        <fullName evidence="2">Uncharacterized protein</fullName>
    </submittedName>
</protein>
<evidence type="ECO:0000313" key="3">
    <source>
        <dbReference type="Proteomes" id="UP000383932"/>
    </source>
</evidence>
<name>A0A5N5QU62_9AGAM</name>
<dbReference type="OrthoDB" id="2581931at2759"/>
<feature type="compositionally biased region" description="Polar residues" evidence="1">
    <location>
        <begin position="108"/>
        <end position="135"/>
    </location>
</feature>
<feature type="region of interest" description="Disordered" evidence="1">
    <location>
        <begin position="1"/>
        <end position="22"/>
    </location>
</feature>
<dbReference type="Proteomes" id="UP000383932">
    <property type="component" value="Unassembled WGS sequence"/>
</dbReference>
<evidence type="ECO:0000313" key="2">
    <source>
        <dbReference type="EMBL" id="KAB5594706.1"/>
    </source>
</evidence>